<dbReference type="Gene3D" id="3.40.50.300">
    <property type="entry name" value="P-loop containing nucleotide triphosphate hydrolases"/>
    <property type="match status" value="1"/>
</dbReference>
<dbReference type="PANTHER" id="PTHR42711:SF5">
    <property type="entry name" value="ABC TRANSPORTER ATP-BINDING PROTEIN NATA"/>
    <property type="match status" value="1"/>
</dbReference>
<dbReference type="PANTHER" id="PTHR42711">
    <property type="entry name" value="ABC TRANSPORTER ATP-BINDING PROTEIN"/>
    <property type="match status" value="1"/>
</dbReference>
<dbReference type="SUPFAM" id="SSF52540">
    <property type="entry name" value="P-loop containing nucleoside triphosphate hydrolases"/>
    <property type="match status" value="1"/>
</dbReference>
<evidence type="ECO:0000256" key="1">
    <source>
        <dbReference type="ARBA" id="ARBA00005417"/>
    </source>
</evidence>
<keyword evidence="3" id="KW-0547">Nucleotide-binding</keyword>
<accession>A0ABD6B438</accession>
<evidence type="ECO:0000256" key="3">
    <source>
        <dbReference type="ARBA" id="ARBA00022741"/>
    </source>
</evidence>
<dbReference type="Proteomes" id="UP001597111">
    <property type="component" value="Unassembled WGS sequence"/>
</dbReference>
<dbReference type="AlphaFoldDB" id="A0ABD6B438"/>
<dbReference type="RefSeq" id="WP_379818188.1">
    <property type="nucleotide sequence ID" value="NZ_JBHUDH010000039.1"/>
</dbReference>
<comment type="caution">
    <text evidence="6">The sequence shown here is derived from an EMBL/GenBank/DDBJ whole genome shotgun (WGS) entry which is preliminary data.</text>
</comment>
<dbReference type="InterPro" id="IPR050763">
    <property type="entry name" value="ABC_transporter_ATP-binding"/>
</dbReference>
<comment type="similarity">
    <text evidence="1">Belongs to the ABC transporter superfamily.</text>
</comment>
<name>A0ABD6B438_9EURY</name>
<proteinExistence type="inferred from homology"/>
<keyword evidence="7" id="KW-1185">Reference proteome</keyword>
<evidence type="ECO:0000259" key="5">
    <source>
        <dbReference type="Pfam" id="PF00005"/>
    </source>
</evidence>
<evidence type="ECO:0000313" key="6">
    <source>
        <dbReference type="EMBL" id="MFD1525659.1"/>
    </source>
</evidence>
<reference evidence="6 7" key="1">
    <citation type="journal article" date="2019" name="Int. J. Syst. Evol. Microbiol.">
        <title>The Global Catalogue of Microorganisms (GCM) 10K type strain sequencing project: providing services to taxonomists for standard genome sequencing and annotation.</title>
        <authorList>
            <consortium name="The Broad Institute Genomics Platform"/>
            <consortium name="The Broad Institute Genome Sequencing Center for Infectious Disease"/>
            <person name="Wu L."/>
            <person name="Ma J."/>
        </authorList>
    </citation>
    <scope>NUCLEOTIDE SEQUENCE [LARGE SCALE GENOMIC DNA]</scope>
    <source>
        <strain evidence="6 7">CGMCC 1.12285</strain>
    </source>
</reference>
<evidence type="ECO:0000256" key="2">
    <source>
        <dbReference type="ARBA" id="ARBA00022448"/>
    </source>
</evidence>
<feature type="non-terminal residue" evidence="6">
    <location>
        <position position="60"/>
    </location>
</feature>
<dbReference type="InterPro" id="IPR003439">
    <property type="entry name" value="ABC_transporter-like_ATP-bd"/>
</dbReference>
<dbReference type="GO" id="GO:0005524">
    <property type="term" value="F:ATP binding"/>
    <property type="evidence" value="ECO:0007669"/>
    <property type="project" value="UniProtKB-KW"/>
</dbReference>
<gene>
    <name evidence="6" type="ORF">ACFR9S_04980</name>
</gene>
<organism evidence="6 7">
    <name type="scientific">Halolamina salina</name>
    <dbReference type="NCBI Taxonomy" id="1220023"/>
    <lineage>
        <taxon>Archaea</taxon>
        <taxon>Methanobacteriati</taxon>
        <taxon>Methanobacteriota</taxon>
        <taxon>Stenosarchaea group</taxon>
        <taxon>Halobacteria</taxon>
        <taxon>Halobacteriales</taxon>
        <taxon>Haloferacaceae</taxon>
    </lineage>
</organism>
<keyword evidence="2" id="KW-0813">Transport</keyword>
<evidence type="ECO:0000256" key="4">
    <source>
        <dbReference type="ARBA" id="ARBA00022840"/>
    </source>
</evidence>
<feature type="domain" description="ABC transporter" evidence="5">
    <location>
        <begin position="19"/>
        <end position="60"/>
    </location>
</feature>
<dbReference type="Pfam" id="PF00005">
    <property type="entry name" value="ABC_tran"/>
    <property type="match status" value="1"/>
</dbReference>
<sequence>MHAIETTDLRKRYGDVVALDGVSLSIEAGTTFGLLGTNGAGKSTLLKLLLRLYDPVEGEV</sequence>
<dbReference type="EMBL" id="JBHUDH010000039">
    <property type="protein sequence ID" value="MFD1525659.1"/>
    <property type="molecule type" value="Genomic_DNA"/>
</dbReference>
<evidence type="ECO:0000313" key="7">
    <source>
        <dbReference type="Proteomes" id="UP001597111"/>
    </source>
</evidence>
<dbReference type="InterPro" id="IPR027417">
    <property type="entry name" value="P-loop_NTPase"/>
</dbReference>
<protein>
    <submittedName>
        <fullName evidence="6">ATP-binding cassette domain-containing protein</fullName>
    </submittedName>
</protein>
<keyword evidence="4 6" id="KW-0067">ATP-binding</keyword>